<keyword evidence="2" id="KW-0695">RNA-directed DNA polymerase</keyword>
<dbReference type="EMBL" id="PKPP01010054">
    <property type="protein sequence ID" value="PWA46903.1"/>
    <property type="molecule type" value="Genomic_DNA"/>
</dbReference>
<dbReference type="STRING" id="35608.A0A2U1LD22"/>
<feature type="transmembrane region" description="Helical" evidence="1">
    <location>
        <begin position="247"/>
        <end position="266"/>
    </location>
</feature>
<feature type="transmembrane region" description="Helical" evidence="1">
    <location>
        <begin position="321"/>
        <end position="340"/>
    </location>
</feature>
<evidence type="ECO:0000313" key="3">
    <source>
        <dbReference type="Proteomes" id="UP000245207"/>
    </source>
</evidence>
<dbReference type="AlphaFoldDB" id="A0A2U1LD22"/>
<dbReference type="OrthoDB" id="1938430at2759"/>
<dbReference type="Proteomes" id="UP000245207">
    <property type="component" value="Unassembled WGS sequence"/>
</dbReference>
<comment type="caution">
    <text evidence="2">The sequence shown here is derived from an EMBL/GenBank/DDBJ whole genome shotgun (WGS) entry which is preliminary data.</text>
</comment>
<reference evidence="2 3" key="1">
    <citation type="journal article" date="2018" name="Mol. Plant">
        <title>The genome of Artemisia annua provides insight into the evolution of Asteraceae family and artemisinin biosynthesis.</title>
        <authorList>
            <person name="Shen Q."/>
            <person name="Zhang L."/>
            <person name="Liao Z."/>
            <person name="Wang S."/>
            <person name="Yan T."/>
            <person name="Shi P."/>
            <person name="Liu M."/>
            <person name="Fu X."/>
            <person name="Pan Q."/>
            <person name="Wang Y."/>
            <person name="Lv Z."/>
            <person name="Lu X."/>
            <person name="Zhang F."/>
            <person name="Jiang W."/>
            <person name="Ma Y."/>
            <person name="Chen M."/>
            <person name="Hao X."/>
            <person name="Li L."/>
            <person name="Tang Y."/>
            <person name="Lv G."/>
            <person name="Zhou Y."/>
            <person name="Sun X."/>
            <person name="Brodelius P.E."/>
            <person name="Rose J.K.C."/>
            <person name="Tang K."/>
        </authorList>
    </citation>
    <scope>NUCLEOTIDE SEQUENCE [LARGE SCALE GENOMIC DNA]</scope>
    <source>
        <strain evidence="3">cv. Huhao1</strain>
        <tissue evidence="2">Leaf</tissue>
    </source>
</reference>
<keyword evidence="1" id="KW-0472">Membrane</keyword>
<keyword evidence="2" id="KW-0808">Transferase</keyword>
<feature type="transmembrane region" description="Helical" evidence="1">
    <location>
        <begin position="223"/>
        <end position="241"/>
    </location>
</feature>
<dbReference type="GO" id="GO:0003964">
    <property type="term" value="F:RNA-directed DNA polymerase activity"/>
    <property type="evidence" value="ECO:0007669"/>
    <property type="project" value="UniProtKB-KW"/>
</dbReference>
<keyword evidence="1" id="KW-0812">Transmembrane</keyword>
<evidence type="ECO:0000313" key="2">
    <source>
        <dbReference type="EMBL" id="PWA46903.1"/>
    </source>
</evidence>
<feature type="transmembrane region" description="Helical" evidence="1">
    <location>
        <begin position="286"/>
        <end position="309"/>
    </location>
</feature>
<keyword evidence="2" id="KW-0548">Nucleotidyltransferase</keyword>
<protein>
    <submittedName>
        <fullName evidence="2">Reverse transcriptase domain, Reverse transcriptase zinc-binding domain protein</fullName>
    </submittedName>
</protein>
<gene>
    <name evidence="2" type="ORF">CTI12_AA503990</name>
</gene>
<organism evidence="2 3">
    <name type="scientific">Artemisia annua</name>
    <name type="common">Sweet wormwood</name>
    <dbReference type="NCBI Taxonomy" id="35608"/>
    <lineage>
        <taxon>Eukaryota</taxon>
        <taxon>Viridiplantae</taxon>
        <taxon>Streptophyta</taxon>
        <taxon>Embryophyta</taxon>
        <taxon>Tracheophyta</taxon>
        <taxon>Spermatophyta</taxon>
        <taxon>Magnoliopsida</taxon>
        <taxon>eudicotyledons</taxon>
        <taxon>Gunneridae</taxon>
        <taxon>Pentapetalae</taxon>
        <taxon>asterids</taxon>
        <taxon>campanulids</taxon>
        <taxon>Asterales</taxon>
        <taxon>Asteraceae</taxon>
        <taxon>Asteroideae</taxon>
        <taxon>Anthemideae</taxon>
        <taxon>Artemisiinae</taxon>
        <taxon>Artemisia</taxon>
    </lineage>
</organism>
<evidence type="ECO:0000256" key="1">
    <source>
        <dbReference type="SAM" id="Phobius"/>
    </source>
</evidence>
<accession>A0A2U1LD22</accession>
<keyword evidence="3" id="KW-1185">Reference proteome</keyword>
<sequence>MKCPFCKQCKDSHNHLFFSCHFARRLWERLKVMAKLNLVSNCWPQLISSIVNIPAKNSIWSVIQRLVWGAAVYYIWQERNVRLFGGYSRNENELFKIITDAVRFRIMGLQLKVTPDVISAVKVWFSPGSFSFGCCLSSDKELCTTAKYIDLDCADYVLVEVWFCYCNDKELCTIARWLDLDCADCFMEGDWIYYLVYKGLCTTAKWLDLVCADYVIKWYRMSYVLFWLYSIIICSCFLLWILDDWWYGLYSGFLFSNGCFMMLVVFPRTKRFITCMIWRVKSGRVIIGFGLIEVGLMELTGADVLYFWWSYAGWRGYHSQKILICLTIYFPITFNIYALFPWPIFFPQGFAWQGFLVRQSGKMTTFLVFILHHVCTADLRRFGFILLDVAGNGVVFLDESDGFKVWTVH</sequence>
<proteinExistence type="predicted"/>
<keyword evidence="1" id="KW-1133">Transmembrane helix</keyword>
<name>A0A2U1LD22_ARTAN</name>